<dbReference type="OrthoDB" id="9804333at2"/>
<protein>
    <submittedName>
        <fullName evidence="2">PHP domain protein</fullName>
    </submittedName>
</protein>
<proteinExistence type="predicted"/>
<dbReference type="PANTHER" id="PTHR42924">
    <property type="entry name" value="EXONUCLEASE"/>
    <property type="match status" value="1"/>
</dbReference>
<dbReference type="SMART" id="SM00481">
    <property type="entry name" value="POLIIIAc"/>
    <property type="match status" value="1"/>
</dbReference>
<dbReference type="Proteomes" id="UP000002743">
    <property type="component" value="Chromosome"/>
</dbReference>
<reference evidence="2 3" key="2">
    <citation type="journal article" date="2011" name="J. Bacteriol.">
        <title>Genomes of three methylotrophs from a single niche uncover genetic and metabolic divergence of Methylophilaceae.</title>
        <authorList>
            <person name="Lapidus A."/>
            <person name="Clum A."/>
            <person name="Labutti K."/>
            <person name="Kaluzhnaya M.G."/>
            <person name="Lim S."/>
            <person name="Beck D.A."/>
            <person name="Glavina Del Rio T."/>
            <person name="Nolan M."/>
            <person name="Mavromatis K."/>
            <person name="Huntemann M."/>
            <person name="Lucas S."/>
            <person name="Lidstrom M.E."/>
            <person name="Ivanova N."/>
            <person name="Chistoserdova L."/>
        </authorList>
    </citation>
    <scope>NUCLEOTIDE SEQUENCE [LARGE SCALE GENOMIC DNA]</scope>
    <source>
        <strain evidence="2 3">SIP3-4</strain>
    </source>
</reference>
<gene>
    <name evidence="2" type="ordered locus">Msip34_0918</name>
</gene>
<dbReference type="GO" id="GO:0035312">
    <property type="term" value="F:5'-3' DNA exonuclease activity"/>
    <property type="evidence" value="ECO:0007669"/>
    <property type="project" value="TreeGrafter"/>
</dbReference>
<organism evidence="2 3">
    <name type="scientific">Methylovorus glucosotrophus (strain SIP3-4)</name>
    <dbReference type="NCBI Taxonomy" id="582744"/>
    <lineage>
        <taxon>Bacteria</taxon>
        <taxon>Pseudomonadati</taxon>
        <taxon>Pseudomonadota</taxon>
        <taxon>Betaproteobacteria</taxon>
        <taxon>Nitrosomonadales</taxon>
        <taxon>Methylophilaceae</taxon>
        <taxon>Methylovorus</taxon>
    </lineage>
</organism>
<dbReference type="GO" id="GO:0004534">
    <property type="term" value="F:5'-3' RNA exonuclease activity"/>
    <property type="evidence" value="ECO:0007669"/>
    <property type="project" value="TreeGrafter"/>
</dbReference>
<evidence type="ECO:0000313" key="3">
    <source>
        <dbReference type="Proteomes" id="UP000002743"/>
    </source>
</evidence>
<dbReference type="Gene3D" id="3.20.20.140">
    <property type="entry name" value="Metal-dependent hydrolases"/>
    <property type="match status" value="1"/>
</dbReference>
<evidence type="ECO:0000259" key="1">
    <source>
        <dbReference type="SMART" id="SM00481"/>
    </source>
</evidence>
<dbReference type="PANTHER" id="PTHR42924:SF3">
    <property type="entry name" value="POLYMERASE_HISTIDINOL PHOSPHATASE N-TERMINAL DOMAIN-CONTAINING PROTEIN"/>
    <property type="match status" value="1"/>
</dbReference>
<dbReference type="InterPro" id="IPR004013">
    <property type="entry name" value="PHP_dom"/>
</dbReference>
<dbReference type="EMBL" id="CP001674">
    <property type="protein sequence ID" value="ACT50166.1"/>
    <property type="molecule type" value="Genomic_DNA"/>
</dbReference>
<dbReference type="InterPro" id="IPR049742">
    <property type="entry name" value="35NBP"/>
</dbReference>
<accession>C6XC91</accession>
<dbReference type="KEGG" id="mei:Msip34_0918"/>
<dbReference type="STRING" id="582744.Msip34_0918"/>
<dbReference type="Gene3D" id="1.10.150.650">
    <property type="match status" value="1"/>
</dbReference>
<feature type="domain" description="Polymerase/histidinol phosphatase N-terminal" evidence="1">
    <location>
        <begin position="12"/>
        <end position="77"/>
    </location>
</feature>
<dbReference type="HOGENOM" id="CLU_067347_0_0_4"/>
<dbReference type="NCBIfam" id="NF041577">
    <property type="entry name" value="nside_bi_sphtase"/>
    <property type="match status" value="1"/>
</dbReference>
<dbReference type="InterPro" id="IPR052018">
    <property type="entry name" value="PHP_domain"/>
</dbReference>
<dbReference type="Pfam" id="PF02811">
    <property type="entry name" value="PHP"/>
    <property type="match status" value="1"/>
</dbReference>
<evidence type="ECO:0000313" key="2">
    <source>
        <dbReference type="EMBL" id="ACT50166.1"/>
    </source>
</evidence>
<dbReference type="SUPFAM" id="SSF89550">
    <property type="entry name" value="PHP domain-like"/>
    <property type="match status" value="1"/>
</dbReference>
<reference evidence="3" key="1">
    <citation type="submission" date="2009-07" db="EMBL/GenBank/DDBJ databases">
        <title>Complete sequence of chromosome of Methylovorus sp. SIP3-4.</title>
        <authorList>
            <person name="Lucas S."/>
            <person name="Copeland A."/>
            <person name="Lapidus A."/>
            <person name="Glavina del Rio T."/>
            <person name="Tice H."/>
            <person name="Bruce D."/>
            <person name="Goodwin L."/>
            <person name="Pitluck S."/>
            <person name="Clum A."/>
            <person name="Larimer F."/>
            <person name="Land M."/>
            <person name="Hauser L."/>
            <person name="Kyrpides N."/>
            <person name="Mikhailova N."/>
            <person name="Kayluzhnaya M."/>
            <person name="Chistoserdova L."/>
        </authorList>
    </citation>
    <scope>NUCLEOTIDE SEQUENCE [LARGE SCALE GENOMIC DNA]</scope>
    <source>
        <strain evidence="3">SIP3-4</strain>
    </source>
</reference>
<sequence length="298" mass="32755">MLQDVFETLFLIDLHSHSTVSDGTLTPAELVRHAAAQGVRLLALTDHDDVAGLEEARQVADEHGMQFVSGVEISVTWKRRTLHIVGLRIDPTYQPLVDGLARIRAGRHIRAQGMAASLQAAGVEGSLEGAYKHAKGIISRTHFARYLVEAGYAADTRKVFKRYLVKGKPGYYEHHWADLDEALGWIIESGGVAVLAHPGRYDLGRTNMLLLLEEFRSLGGSAIEVVTGSHTPDQFQEFGKLARQFSLRASLGSDYHGPGHTYIEMGRLPDLPHGCTPVWQDWPELEKLAPLPSAASPL</sequence>
<name>C6XC91_METGS</name>
<dbReference type="InterPro" id="IPR003141">
    <property type="entry name" value="Pol/His_phosphatase_N"/>
</dbReference>
<dbReference type="AlphaFoldDB" id="C6XC91"/>
<dbReference type="RefSeq" id="WP_015829709.1">
    <property type="nucleotide sequence ID" value="NC_012969.1"/>
</dbReference>
<dbReference type="InterPro" id="IPR016195">
    <property type="entry name" value="Pol/histidinol_Pase-like"/>
</dbReference>
<keyword evidence="3" id="KW-1185">Reference proteome</keyword>
<dbReference type="eggNOG" id="COG0613">
    <property type="taxonomic scope" value="Bacteria"/>
</dbReference>
<dbReference type="CDD" id="cd07438">
    <property type="entry name" value="PHP_HisPPase_AMP"/>
    <property type="match status" value="1"/>
</dbReference>